<keyword evidence="6 7" id="KW-0949">S-adenosyl-L-methionine</keyword>
<comment type="function">
    <text evidence="7">Catalyzes the methyl esterification of L-isoaspartyl residues in peptides and proteins that result from spontaneous decomposition of normal L-aspartyl and L-asparaginyl residues. It plays a role in the repair and/or degradation of damaged proteins.</text>
</comment>
<feature type="active site" evidence="7">
    <location>
        <position position="115"/>
    </location>
</feature>
<dbReference type="FunFam" id="3.40.50.150:FF:000010">
    <property type="entry name" value="Protein-L-isoaspartate O-methyltransferase"/>
    <property type="match status" value="1"/>
</dbReference>
<reference evidence="9 10" key="1">
    <citation type="submission" date="2020-08" db="EMBL/GenBank/DDBJ databases">
        <title>Genomic Encyclopedia of Type Strains, Phase III (KMG-III): the genomes of soil and plant-associated and newly described type strains.</title>
        <authorList>
            <person name="Whitman W."/>
        </authorList>
    </citation>
    <scope>NUCLEOTIDE SEQUENCE [LARGE SCALE GENOMIC DNA]</scope>
    <source>
        <strain evidence="9 10">CECT 7282</strain>
    </source>
</reference>
<comment type="catalytic activity">
    <reaction evidence="7">
        <text>[protein]-L-isoaspartate + S-adenosyl-L-methionine = [protein]-L-isoaspartate alpha-methyl ester + S-adenosyl-L-homocysteine</text>
        <dbReference type="Rhea" id="RHEA:12705"/>
        <dbReference type="Rhea" id="RHEA-COMP:12143"/>
        <dbReference type="Rhea" id="RHEA-COMP:12144"/>
        <dbReference type="ChEBI" id="CHEBI:57856"/>
        <dbReference type="ChEBI" id="CHEBI:59789"/>
        <dbReference type="ChEBI" id="CHEBI:90596"/>
        <dbReference type="ChEBI" id="CHEBI:90598"/>
        <dbReference type="EC" id="2.1.1.77"/>
    </reaction>
</comment>
<feature type="signal peptide" evidence="8">
    <location>
        <begin position="1"/>
        <end position="28"/>
    </location>
</feature>
<dbReference type="EC" id="2.1.1.77" evidence="7"/>
<dbReference type="PANTHER" id="PTHR11579:SF0">
    <property type="entry name" value="PROTEIN-L-ISOASPARTATE(D-ASPARTATE) O-METHYLTRANSFERASE"/>
    <property type="match status" value="1"/>
</dbReference>
<dbReference type="InterPro" id="IPR000682">
    <property type="entry name" value="PCMT"/>
</dbReference>
<gene>
    <name evidence="7" type="primary">pcm</name>
    <name evidence="9" type="ORF">FHR94_000110</name>
</gene>
<dbReference type="PANTHER" id="PTHR11579">
    <property type="entry name" value="PROTEIN-L-ISOASPARTATE O-METHYLTRANSFERASE"/>
    <property type="match status" value="1"/>
</dbReference>
<dbReference type="Gene3D" id="3.40.50.150">
    <property type="entry name" value="Vaccinia Virus protein VP39"/>
    <property type="match status" value="1"/>
</dbReference>
<evidence type="ECO:0000256" key="2">
    <source>
        <dbReference type="ARBA" id="ARBA00005369"/>
    </source>
</evidence>
<organism evidence="9 10">
    <name type="scientific">Halomonas cerina</name>
    <dbReference type="NCBI Taxonomy" id="447424"/>
    <lineage>
        <taxon>Bacteria</taxon>
        <taxon>Pseudomonadati</taxon>
        <taxon>Pseudomonadota</taxon>
        <taxon>Gammaproteobacteria</taxon>
        <taxon>Oceanospirillales</taxon>
        <taxon>Halomonadaceae</taxon>
        <taxon>Halomonas</taxon>
    </lineage>
</organism>
<evidence type="ECO:0000313" key="9">
    <source>
        <dbReference type="EMBL" id="MBB3188892.1"/>
    </source>
</evidence>
<protein>
    <recommendedName>
        <fullName evidence="7">Protein-L-isoaspartate O-methyltransferase</fullName>
        <ecNumber evidence="7">2.1.1.77</ecNumber>
    </recommendedName>
    <alternativeName>
        <fullName evidence="7">L-isoaspartyl protein carboxyl methyltransferase</fullName>
    </alternativeName>
    <alternativeName>
        <fullName evidence="7">Protein L-isoaspartyl methyltransferase</fullName>
    </alternativeName>
    <alternativeName>
        <fullName evidence="7">Protein-beta-aspartate methyltransferase</fullName>
        <shortName evidence="7">PIMT</shortName>
    </alternativeName>
</protein>
<evidence type="ECO:0000256" key="1">
    <source>
        <dbReference type="ARBA" id="ARBA00004496"/>
    </source>
</evidence>
<dbReference type="GO" id="GO:0030091">
    <property type="term" value="P:protein repair"/>
    <property type="evidence" value="ECO:0007669"/>
    <property type="project" value="UniProtKB-UniRule"/>
</dbReference>
<comment type="similarity">
    <text evidence="2 7">Belongs to the methyltransferase superfamily. L-isoaspartyl/D-aspartyl protein methyltransferase family.</text>
</comment>
<dbReference type="Pfam" id="PF01135">
    <property type="entry name" value="PCMT"/>
    <property type="match status" value="1"/>
</dbReference>
<dbReference type="RefSeq" id="WP_246389769.1">
    <property type="nucleotide sequence ID" value="NZ_JACHXP010000001.1"/>
</dbReference>
<accession>A0A839V0N5</accession>
<dbReference type="PROSITE" id="PS01279">
    <property type="entry name" value="PCMT"/>
    <property type="match status" value="1"/>
</dbReference>
<dbReference type="NCBIfam" id="NF001453">
    <property type="entry name" value="PRK00312.1"/>
    <property type="match status" value="1"/>
</dbReference>
<comment type="subcellular location">
    <subcellularLocation>
        <location evidence="1 7">Cytoplasm</location>
    </subcellularLocation>
</comment>
<evidence type="ECO:0000313" key="10">
    <source>
        <dbReference type="Proteomes" id="UP000547614"/>
    </source>
</evidence>
<dbReference type="EMBL" id="JACHXP010000001">
    <property type="protein sequence ID" value="MBB3188892.1"/>
    <property type="molecule type" value="Genomic_DNA"/>
</dbReference>
<dbReference type="HAMAP" id="MF_00090">
    <property type="entry name" value="PIMT"/>
    <property type="match status" value="1"/>
</dbReference>
<dbReference type="NCBIfam" id="TIGR00080">
    <property type="entry name" value="pimt"/>
    <property type="match status" value="1"/>
</dbReference>
<name>A0A839V0N5_9GAMM</name>
<dbReference type="AlphaFoldDB" id="A0A839V0N5"/>
<dbReference type="Proteomes" id="UP000547614">
    <property type="component" value="Unassembled WGS sequence"/>
</dbReference>
<proteinExistence type="inferred from homology"/>
<keyword evidence="4 7" id="KW-0489">Methyltransferase</keyword>
<evidence type="ECO:0000256" key="8">
    <source>
        <dbReference type="SAM" id="SignalP"/>
    </source>
</evidence>
<dbReference type="GO" id="GO:0004719">
    <property type="term" value="F:protein-L-isoaspartate (D-aspartate) O-methyltransferase activity"/>
    <property type="evidence" value="ECO:0007669"/>
    <property type="project" value="UniProtKB-UniRule"/>
</dbReference>
<keyword evidence="10" id="KW-1185">Reference proteome</keyword>
<evidence type="ECO:0000256" key="5">
    <source>
        <dbReference type="ARBA" id="ARBA00022679"/>
    </source>
</evidence>
<comment type="caution">
    <text evidence="9">The sequence shown here is derived from an EMBL/GenBank/DDBJ whole genome shotgun (WGS) entry which is preliminary data.</text>
</comment>
<dbReference type="SUPFAM" id="SSF53335">
    <property type="entry name" value="S-adenosyl-L-methionine-dependent methyltransferases"/>
    <property type="match status" value="1"/>
</dbReference>
<dbReference type="GO" id="GO:0032259">
    <property type="term" value="P:methylation"/>
    <property type="evidence" value="ECO:0007669"/>
    <property type="project" value="UniProtKB-KW"/>
</dbReference>
<feature type="chain" id="PRO_5033023985" description="Protein-L-isoaspartate O-methyltransferase" evidence="8">
    <location>
        <begin position="29"/>
        <end position="265"/>
    </location>
</feature>
<evidence type="ECO:0000256" key="3">
    <source>
        <dbReference type="ARBA" id="ARBA00022490"/>
    </source>
</evidence>
<sequence>MTRQRAMIVRQGAVLGLSLCWACLAASAATAQTPRVLLQAERDAAAPSRPAFGDGAYAERRERMVRDQVAGEGVTDAAVLDAMRRVPRHRFVPHLDPLRAYRDAPQPIGHGQTISQPYIVGFMTERLGLDPDDRVLEVGTGSAYQAAILAEIVEDVVTLEIIAPLAERAAERLATLGYTNVTVLHGDGYYGYPPRAPYDAIIVTAAASHVPPPLLEQLRPDGRMVIPVGQMGWIQNLLLLEKNPEGEVSSRNLATVRFVPLTRGH</sequence>
<keyword evidence="8" id="KW-0732">Signal</keyword>
<dbReference type="InterPro" id="IPR029063">
    <property type="entry name" value="SAM-dependent_MTases_sf"/>
</dbReference>
<evidence type="ECO:0000256" key="7">
    <source>
        <dbReference type="HAMAP-Rule" id="MF_00090"/>
    </source>
</evidence>
<keyword evidence="5 7" id="KW-0808">Transferase</keyword>
<evidence type="ECO:0000256" key="4">
    <source>
        <dbReference type="ARBA" id="ARBA00022603"/>
    </source>
</evidence>
<evidence type="ECO:0000256" key="6">
    <source>
        <dbReference type="ARBA" id="ARBA00022691"/>
    </source>
</evidence>
<dbReference type="CDD" id="cd02440">
    <property type="entry name" value="AdoMet_MTases"/>
    <property type="match status" value="1"/>
</dbReference>
<dbReference type="GO" id="GO:0005737">
    <property type="term" value="C:cytoplasm"/>
    <property type="evidence" value="ECO:0007669"/>
    <property type="project" value="UniProtKB-SubCell"/>
</dbReference>
<keyword evidence="3 7" id="KW-0963">Cytoplasm</keyword>